<dbReference type="KEGG" id="dpa:109532864"/>
<dbReference type="PANTHER" id="PTHR23117:SF13">
    <property type="entry name" value="GUANYLATE KINASE"/>
    <property type="match status" value="1"/>
</dbReference>
<name>N6TKX3_DENPD</name>
<evidence type="ECO:0000256" key="2">
    <source>
        <dbReference type="ARBA" id="ARBA00012961"/>
    </source>
</evidence>
<accession>N6TKX3</accession>
<feature type="non-terminal residue" evidence="8">
    <location>
        <position position="1"/>
    </location>
</feature>
<keyword evidence="4" id="KW-0547">Nucleotide-binding</keyword>
<evidence type="ECO:0000256" key="4">
    <source>
        <dbReference type="ARBA" id="ARBA00022741"/>
    </source>
</evidence>
<organism evidence="8">
    <name type="scientific">Dendroctonus ponderosae</name>
    <name type="common">Mountain pine beetle</name>
    <dbReference type="NCBI Taxonomy" id="77166"/>
    <lineage>
        <taxon>Eukaryota</taxon>
        <taxon>Metazoa</taxon>
        <taxon>Ecdysozoa</taxon>
        <taxon>Arthropoda</taxon>
        <taxon>Hexapoda</taxon>
        <taxon>Insecta</taxon>
        <taxon>Pterygota</taxon>
        <taxon>Neoptera</taxon>
        <taxon>Endopterygota</taxon>
        <taxon>Coleoptera</taxon>
        <taxon>Polyphaga</taxon>
        <taxon>Cucujiformia</taxon>
        <taxon>Curculionidae</taxon>
        <taxon>Scolytinae</taxon>
        <taxon>Dendroctonus</taxon>
    </lineage>
</organism>
<dbReference type="OrthoDB" id="6334211at2759"/>
<dbReference type="EnsemblMetazoa" id="XM_019897947.1">
    <property type="protein sequence ID" value="XP_019753506.1"/>
    <property type="gene ID" value="LOC109532864"/>
</dbReference>
<evidence type="ECO:0000256" key="3">
    <source>
        <dbReference type="ARBA" id="ARBA00022679"/>
    </source>
</evidence>
<keyword evidence="5" id="KW-0418">Kinase</keyword>
<evidence type="ECO:0000259" key="7">
    <source>
        <dbReference type="PROSITE" id="PS50052"/>
    </source>
</evidence>
<dbReference type="InterPro" id="IPR008145">
    <property type="entry name" value="GK/Ca_channel_bsu"/>
</dbReference>
<reference evidence="9" key="2">
    <citation type="submission" date="2024-08" db="UniProtKB">
        <authorList>
            <consortium name="EnsemblMetazoa"/>
        </authorList>
    </citation>
    <scope>IDENTIFICATION</scope>
</reference>
<keyword evidence="6" id="KW-0067">ATP-binding</keyword>
<dbReference type="HOGENOM" id="CLU_001715_0_2_1"/>
<dbReference type="EMBL" id="KB740193">
    <property type="protein sequence ID" value="ENN81069.1"/>
    <property type="molecule type" value="Genomic_DNA"/>
</dbReference>
<dbReference type="GO" id="GO:0005829">
    <property type="term" value="C:cytosol"/>
    <property type="evidence" value="ECO:0007669"/>
    <property type="project" value="TreeGrafter"/>
</dbReference>
<feature type="domain" description="Guanylate kinase-like" evidence="7">
    <location>
        <begin position="9"/>
        <end position="191"/>
    </location>
</feature>
<dbReference type="Proteomes" id="UP000019118">
    <property type="component" value="Unassembled WGS sequence"/>
</dbReference>
<proteinExistence type="inferred from homology"/>
<dbReference type="Pfam" id="PF00625">
    <property type="entry name" value="Guanylate_kin"/>
    <property type="match status" value="1"/>
</dbReference>
<evidence type="ECO:0000256" key="5">
    <source>
        <dbReference type="ARBA" id="ARBA00022777"/>
    </source>
</evidence>
<dbReference type="SMART" id="SM00072">
    <property type="entry name" value="GuKc"/>
    <property type="match status" value="1"/>
</dbReference>
<dbReference type="SUPFAM" id="SSF52540">
    <property type="entry name" value="P-loop containing nucleoside triphosphate hydrolases"/>
    <property type="match status" value="1"/>
</dbReference>
<dbReference type="PROSITE" id="PS50052">
    <property type="entry name" value="GUANYLATE_KINASE_2"/>
    <property type="match status" value="1"/>
</dbReference>
<protein>
    <recommendedName>
        <fullName evidence="2">guanylate kinase</fullName>
        <ecNumber evidence="2">2.7.4.8</ecNumber>
    </recommendedName>
</protein>
<dbReference type="InterPro" id="IPR008144">
    <property type="entry name" value="Guanylate_kin-like_dom"/>
</dbReference>
<evidence type="ECO:0000313" key="8">
    <source>
        <dbReference type="EMBL" id="ENN81069.1"/>
    </source>
</evidence>
<dbReference type="GO" id="GO:0005524">
    <property type="term" value="F:ATP binding"/>
    <property type="evidence" value="ECO:0007669"/>
    <property type="project" value="UniProtKB-KW"/>
</dbReference>
<dbReference type="EC" id="2.7.4.8" evidence="2"/>
<dbReference type="FunFam" id="3.40.50.300:FF:000776">
    <property type="entry name" value="Guanylate kinase 2"/>
    <property type="match status" value="1"/>
</dbReference>
<dbReference type="Gene3D" id="3.40.50.300">
    <property type="entry name" value="P-loop containing nucleotide triphosphate hydrolases"/>
    <property type="match status" value="1"/>
</dbReference>
<gene>
    <name evidence="9" type="primary">109532864</name>
    <name evidence="8" type="ORF">YQE_02438</name>
</gene>
<dbReference type="CDD" id="cd00071">
    <property type="entry name" value="GMPK"/>
    <property type="match status" value="1"/>
</dbReference>
<keyword evidence="10" id="KW-1185">Reference proteome</keyword>
<evidence type="ECO:0000256" key="1">
    <source>
        <dbReference type="ARBA" id="ARBA00005790"/>
    </source>
</evidence>
<dbReference type="FunFam" id="3.30.63.10:FF:000002">
    <property type="entry name" value="Guanylate kinase 1"/>
    <property type="match status" value="1"/>
</dbReference>
<dbReference type="OMA" id="EWAVVHG"/>
<dbReference type="NCBIfam" id="TIGR03263">
    <property type="entry name" value="guanyl_kin"/>
    <property type="match status" value="1"/>
</dbReference>
<dbReference type="InterPro" id="IPR017665">
    <property type="entry name" value="Guanylate_kinase"/>
</dbReference>
<comment type="similarity">
    <text evidence="1">Belongs to the guanylate kinase family.</text>
</comment>
<evidence type="ECO:0000256" key="6">
    <source>
        <dbReference type="ARBA" id="ARBA00022840"/>
    </source>
</evidence>
<sequence length="208" mass="23608">MHKMCAAYHRPLVFCGPSGSGKSTLVTRMMQEFPEKFGFSVSHTTRKPRAGETDGKHYHFTSKEEMQKSIDDGKFIETATFSGNMYGTSWDSVEAVAKHGKVCVLDIDVQGVKQIKKTSFKPWYIFVEPPSMEELESRLRARNTESEESLNQRLTVAREELLYGRSPKAFDVIITNDNLDHAYDSLKAFLMKYVFNAPPTTNGNAKDY</sequence>
<evidence type="ECO:0000313" key="9">
    <source>
        <dbReference type="EnsemblMetazoa" id="XP_019753506.1"/>
    </source>
</evidence>
<dbReference type="InterPro" id="IPR027417">
    <property type="entry name" value="P-loop_NTPase"/>
</dbReference>
<dbReference type="InterPro" id="IPR020590">
    <property type="entry name" value="Guanylate_kinase_CS"/>
</dbReference>
<keyword evidence="3" id="KW-0808">Transferase</keyword>
<dbReference type="AlphaFoldDB" id="N6TKX3"/>
<evidence type="ECO:0000313" key="10">
    <source>
        <dbReference type="Proteomes" id="UP000019118"/>
    </source>
</evidence>
<dbReference type="PROSITE" id="PS00856">
    <property type="entry name" value="GUANYLATE_KINASE_1"/>
    <property type="match status" value="1"/>
</dbReference>
<dbReference type="PANTHER" id="PTHR23117">
    <property type="entry name" value="GUANYLATE KINASE-RELATED"/>
    <property type="match status" value="1"/>
</dbReference>
<dbReference type="GO" id="GO:0004385">
    <property type="term" value="F:GMP kinase activity"/>
    <property type="evidence" value="ECO:0007669"/>
    <property type="project" value="UniProtKB-EC"/>
</dbReference>
<reference evidence="8 10" key="1">
    <citation type="journal article" date="2013" name="Genome Biol.">
        <title>Draft genome of the mountain pine beetle, Dendroctonus ponderosae Hopkins, a major forest pest.</title>
        <authorList>
            <person name="Keeling C.I."/>
            <person name="Yuen M.M."/>
            <person name="Liao N.Y."/>
            <person name="Docking T.R."/>
            <person name="Chan S.K."/>
            <person name="Taylor G.A."/>
            <person name="Palmquist D.L."/>
            <person name="Jackman S.D."/>
            <person name="Nguyen A."/>
            <person name="Li M."/>
            <person name="Henderson H."/>
            <person name="Janes J.K."/>
            <person name="Zhao Y."/>
            <person name="Pandoh P."/>
            <person name="Moore R."/>
            <person name="Sperling F.A."/>
            <person name="Huber D.P."/>
            <person name="Birol I."/>
            <person name="Jones S.J."/>
            <person name="Bohlmann J."/>
        </authorList>
    </citation>
    <scope>NUCLEOTIDE SEQUENCE</scope>
</reference>